<accession>A0A814S6R1</accession>
<evidence type="ECO:0000313" key="3">
    <source>
        <dbReference type="EMBL" id="CAF1142903.1"/>
    </source>
</evidence>
<evidence type="ECO:0000256" key="2">
    <source>
        <dbReference type="SAM" id="Phobius"/>
    </source>
</evidence>
<feature type="compositionally biased region" description="Basic residues" evidence="1">
    <location>
        <begin position="1"/>
        <end position="12"/>
    </location>
</feature>
<dbReference type="Proteomes" id="UP000663845">
    <property type="component" value="Unassembled WGS sequence"/>
</dbReference>
<gene>
    <name evidence="3" type="ORF">JYZ213_LOCUS23658</name>
</gene>
<comment type="caution">
    <text evidence="3">The sequence shown here is derived from an EMBL/GenBank/DDBJ whole genome shotgun (WGS) entry which is preliminary data.</text>
</comment>
<evidence type="ECO:0008006" key="5">
    <source>
        <dbReference type="Google" id="ProtNLM"/>
    </source>
</evidence>
<sequence>MLSKIKAKNSKRNSKDDSHRNSHVNVTHHTPEINDVITSNDNERQPISDAKLHRRNPLTVRQEIQRFDDPIAETTLADVELNEMPGLQNTEQWKRIAARIGQVSPPLSRQYYQTNISIIELQHGEMSQVLGSYRRPGRSENEQDTTVTPPTGLKTVRRKIIFGITIITIIIMIIVAIIVAVILVRKPKQITTDYYFGSIYVQAVFDPVLSSSSSTLAMNYEREFCTLISTTLSDRKTKYAIFYSACDVIRFRNGSIIGDFVLGFTRYQNATRLNAFLERTILYEQLFGGTILSIVFNATTQINLNNTDYDTDYDQQNAAKSLATEEIVLIDRSDKQQSEIINTTTERAQTNSKDITNPFTLSDISSLPLTTNQSKSFSERQNQTKNDLHNNQSSYTNISLTTVVSHSRRPIQATNSLNRIYFTQNTTSLD</sequence>
<keyword evidence="2" id="KW-0812">Transmembrane</keyword>
<keyword evidence="2" id="KW-1133">Transmembrane helix</keyword>
<feature type="region of interest" description="Disordered" evidence="1">
    <location>
        <begin position="1"/>
        <end position="29"/>
    </location>
</feature>
<protein>
    <recommendedName>
        <fullName evidence="5">SEA domain-containing protein</fullName>
    </recommendedName>
</protein>
<feature type="region of interest" description="Disordered" evidence="1">
    <location>
        <begin position="372"/>
        <end position="393"/>
    </location>
</feature>
<feature type="transmembrane region" description="Helical" evidence="2">
    <location>
        <begin position="160"/>
        <end position="184"/>
    </location>
</feature>
<name>A0A814S6R1_9BILA</name>
<proteinExistence type="predicted"/>
<evidence type="ECO:0000256" key="1">
    <source>
        <dbReference type="SAM" id="MobiDB-lite"/>
    </source>
</evidence>
<keyword evidence="2" id="KW-0472">Membrane</keyword>
<dbReference type="EMBL" id="CAJNOG010000281">
    <property type="protein sequence ID" value="CAF1142903.1"/>
    <property type="molecule type" value="Genomic_DNA"/>
</dbReference>
<evidence type="ECO:0000313" key="4">
    <source>
        <dbReference type="Proteomes" id="UP000663845"/>
    </source>
</evidence>
<dbReference type="AlphaFoldDB" id="A0A814S6R1"/>
<reference evidence="3" key="1">
    <citation type="submission" date="2021-02" db="EMBL/GenBank/DDBJ databases">
        <authorList>
            <person name="Nowell W R."/>
        </authorList>
    </citation>
    <scope>NUCLEOTIDE SEQUENCE</scope>
</reference>
<organism evidence="3 4">
    <name type="scientific">Adineta steineri</name>
    <dbReference type="NCBI Taxonomy" id="433720"/>
    <lineage>
        <taxon>Eukaryota</taxon>
        <taxon>Metazoa</taxon>
        <taxon>Spiralia</taxon>
        <taxon>Gnathifera</taxon>
        <taxon>Rotifera</taxon>
        <taxon>Eurotatoria</taxon>
        <taxon>Bdelloidea</taxon>
        <taxon>Adinetida</taxon>
        <taxon>Adinetidae</taxon>
        <taxon>Adineta</taxon>
    </lineage>
</organism>